<sequence length="385" mass="44016">MCAYLPREIWECILLKLSIKNLVLCTSVSKDWKSLITNPSFISNHIDHTIKANDGNQHLLLRLWRLTVDGSKESFSLRLDCEQLDLLSKLEYPLNDQSHATYSQVVGTCNGLVCIYNLFMGFIIWNPSIRKYMVLPEPIIDTHNGDFVKCFGFGFNSKNNDFKVIRLMSHQLDKPSIPEVEVCSLATRCWKIKSLISGKAPLFILKRLPFARTNRMFMNGLLHWVVMRRGFNNENFIMTFDLVEETFGEMMMPESLREKDSAVSVLGGADLLTVIHSFSPPSFHSSNFEEYFNVWVMKEYGIVESWTKVYTGITKSLSRPLGFRKSTGDVLLHCNSSEEIIAVNEENIQSAGKKLRIKGHGDASLSYYVESLFLLDQDTDDVISY</sequence>
<evidence type="ECO:0000313" key="2">
    <source>
        <dbReference type="Proteomes" id="UP000828941"/>
    </source>
</evidence>
<protein>
    <submittedName>
        <fullName evidence="1">Uncharacterized protein</fullName>
    </submittedName>
</protein>
<organism evidence="1 2">
    <name type="scientific">Bauhinia variegata</name>
    <name type="common">Purple orchid tree</name>
    <name type="synonym">Phanera variegata</name>
    <dbReference type="NCBI Taxonomy" id="167791"/>
    <lineage>
        <taxon>Eukaryota</taxon>
        <taxon>Viridiplantae</taxon>
        <taxon>Streptophyta</taxon>
        <taxon>Embryophyta</taxon>
        <taxon>Tracheophyta</taxon>
        <taxon>Spermatophyta</taxon>
        <taxon>Magnoliopsida</taxon>
        <taxon>eudicotyledons</taxon>
        <taxon>Gunneridae</taxon>
        <taxon>Pentapetalae</taxon>
        <taxon>rosids</taxon>
        <taxon>fabids</taxon>
        <taxon>Fabales</taxon>
        <taxon>Fabaceae</taxon>
        <taxon>Cercidoideae</taxon>
        <taxon>Cercideae</taxon>
        <taxon>Bauhiniinae</taxon>
        <taxon>Bauhinia</taxon>
    </lineage>
</organism>
<proteinExistence type="predicted"/>
<accession>A0ACB9PEH0</accession>
<comment type="caution">
    <text evidence="1">The sequence shown here is derived from an EMBL/GenBank/DDBJ whole genome shotgun (WGS) entry which is preliminary data.</text>
</comment>
<dbReference type="EMBL" id="CM039429">
    <property type="protein sequence ID" value="KAI4346882.1"/>
    <property type="molecule type" value="Genomic_DNA"/>
</dbReference>
<gene>
    <name evidence="1" type="ORF">L6164_007745</name>
</gene>
<dbReference type="Proteomes" id="UP000828941">
    <property type="component" value="Chromosome 4"/>
</dbReference>
<reference evidence="1 2" key="1">
    <citation type="journal article" date="2022" name="DNA Res.">
        <title>Chromosomal-level genome assembly of the orchid tree Bauhinia variegata (Leguminosae; Cercidoideae) supports the allotetraploid origin hypothesis of Bauhinia.</title>
        <authorList>
            <person name="Zhong Y."/>
            <person name="Chen Y."/>
            <person name="Zheng D."/>
            <person name="Pang J."/>
            <person name="Liu Y."/>
            <person name="Luo S."/>
            <person name="Meng S."/>
            <person name="Qian L."/>
            <person name="Wei D."/>
            <person name="Dai S."/>
            <person name="Zhou R."/>
        </authorList>
    </citation>
    <scope>NUCLEOTIDE SEQUENCE [LARGE SCALE GENOMIC DNA]</scope>
    <source>
        <strain evidence="1">BV-YZ2020</strain>
    </source>
</reference>
<evidence type="ECO:0000313" key="1">
    <source>
        <dbReference type="EMBL" id="KAI4346882.1"/>
    </source>
</evidence>
<keyword evidence="2" id="KW-1185">Reference proteome</keyword>
<name>A0ACB9PEH0_BAUVA</name>